<dbReference type="RefSeq" id="WP_145363582.1">
    <property type="nucleotide sequence ID" value="NZ_CP036268.1"/>
</dbReference>
<evidence type="ECO:0000313" key="2">
    <source>
        <dbReference type="Proteomes" id="UP000317318"/>
    </source>
</evidence>
<dbReference type="EMBL" id="CP036268">
    <property type="protein sequence ID" value="QDT37473.1"/>
    <property type="molecule type" value="Genomic_DNA"/>
</dbReference>
<dbReference type="AlphaFoldDB" id="A0A517R0V7"/>
<reference evidence="1 2" key="1">
    <citation type="submission" date="2019-02" db="EMBL/GenBank/DDBJ databases">
        <title>Deep-cultivation of Planctomycetes and their phenomic and genomic characterization uncovers novel biology.</title>
        <authorList>
            <person name="Wiegand S."/>
            <person name="Jogler M."/>
            <person name="Boedeker C."/>
            <person name="Pinto D."/>
            <person name="Vollmers J."/>
            <person name="Rivas-Marin E."/>
            <person name="Kohn T."/>
            <person name="Peeters S.H."/>
            <person name="Heuer A."/>
            <person name="Rast P."/>
            <person name="Oberbeckmann S."/>
            <person name="Bunk B."/>
            <person name="Jeske O."/>
            <person name="Meyerdierks A."/>
            <person name="Storesund J.E."/>
            <person name="Kallscheuer N."/>
            <person name="Luecker S."/>
            <person name="Lage O.M."/>
            <person name="Pohl T."/>
            <person name="Merkel B.J."/>
            <person name="Hornburger P."/>
            <person name="Mueller R.-W."/>
            <person name="Bruemmer F."/>
            <person name="Labrenz M."/>
            <person name="Spormann A.M."/>
            <person name="Op den Camp H."/>
            <person name="Overmann J."/>
            <person name="Amann R."/>
            <person name="Jetten M.S.M."/>
            <person name="Mascher T."/>
            <person name="Medema M.H."/>
            <person name="Devos D.P."/>
            <person name="Kaster A.-K."/>
            <person name="Ovreas L."/>
            <person name="Rohde M."/>
            <person name="Galperin M.Y."/>
            <person name="Jogler C."/>
        </authorList>
    </citation>
    <scope>NUCLEOTIDE SEQUENCE [LARGE SCALE GENOMIC DNA]</scope>
    <source>
        <strain evidence="1 2">Pan189</strain>
    </source>
</reference>
<gene>
    <name evidence="1" type="ORF">Pan189_18530</name>
</gene>
<dbReference type="Proteomes" id="UP000317318">
    <property type="component" value="Chromosome"/>
</dbReference>
<dbReference type="OrthoDB" id="277094at2"/>
<accession>A0A517R0V7</accession>
<sequence>MAKCDEGYLCEVCGEPVKAIVESDLYLRYVIGEIDVAELAASPERHQRCNPTMAQFIVDEKFEPVTVEGPFSKAELDRDDVKAREELVTRGWRRLREVRKLGLPISDYPLESAAR</sequence>
<name>A0A517R0V7_9PLAN</name>
<keyword evidence="2" id="KW-1185">Reference proteome</keyword>
<protein>
    <submittedName>
        <fullName evidence="1">Uncharacterized protein</fullName>
    </submittedName>
</protein>
<proteinExistence type="predicted"/>
<organism evidence="1 2">
    <name type="scientific">Stratiformator vulcanicus</name>
    <dbReference type="NCBI Taxonomy" id="2527980"/>
    <lineage>
        <taxon>Bacteria</taxon>
        <taxon>Pseudomonadati</taxon>
        <taxon>Planctomycetota</taxon>
        <taxon>Planctomycetia</taxon>
        <taxon>Planctomycetales</taxon>
        <taxon>Planctomycetaceae</taxon>
        <taxon>Stratiformator</taxon>
    </lineage>
</organism>
<dbReference type="KEGG" id="svp:Pan189_18530"/>
<evidence type="ECO:0000313" key="1">
    <source>
        <dbReference type="EMBL" id="QDT37473.1"/>
    </source>
</evidence>